<keyword evidence="1 4" id="KW-0808">Transferase</keyword>
<feature type="domain" description="N-acetyltransferase" evidence="3">
    <location>
        <begin position="1"/>
        <end position="153"/>
    </location>
</feature>
<dbReference type="OrthoDB" id="9799096at2"/>
<dbReference type="PANTHER" id="PTHR43072:SF23">
    <property type="entry name" value="UPF0039 PROTEIN C11D3.02C"/>
    <property type="match status" value="1"/>
</dbReference>
<comment type="caution">
    <text evidence="4">The sequence shown here is derived from an EMBL/GenBank/DDBJ whole genome shotgun (WGS) entry which is preliminary data.</text>
</comment>
<dbReference type="InterPro" id="IPR016181">
    <property type="entry name" value="Acyl_CoA_acyltransferase"/>
</dbReference>
<dbReference type="Gene3D" id="3.40.630.30">
    <property type="match status" value="1"/>
</dbReference>
<evidence type="ECO:0000256" key="2">
    <source>
        <dbReference type="ARBA" id="ARBA00023315"/>
    </source>
</evidence>
<dbReference type="EMBL" id="AAWS01000080">
    <property type="protein sequence ID" value="EAY24149.1"/>
    <property type="molecule type" value="Genomic_DNA"/>
</dbReference>
<keyword evidence="5" id="KW-1185">Reference proteome</keyword>
<evidence type="ECO:0000313" key="4">
    <source>
        <dbReference type="EMBL" id="EAY24149.1"/>
    </source>
</evidence>
<protein>
    <submittedName>
        <fullName evidence="4">Acetyltransferase, gnat family</fullName>
    </submittedName>
</protein>
<evidence type="ECO:0000256" key="1">
    <source>
        <dbReference type="ARBA" id="ARBA00022679"/>
    </source>
</evidence>
<dbReference type="CDD" id="cd04301">
    <property type="entry name" value="NAT_SF"/>
    <property type="match status" value="1"/>
</dbReference>
<name>A1ZZP1_MICM2</name>
<dbReference type="PANTHER" id="PTHR43072">
    <property type="entry name" value="N-ACETYLTRANSFERASE"/>
    <property type="match status" value="1"/>
</dbReference>
<evidence type="ECO:0000259" key="3">
    <source>
        <dbReference type="PROSITE" id="PS51186"/>
    </source>
</evidence>
<keyword evidence="2" id="KW-0012">Acyltransferase</keyword>
<reference evidence="4 5" key="1">
    <citation type="submission" date="2007-01" db="EMBL/GenBank/DDBJ databases">
        <authorList>
            <person name="Haygood M."/>
            <person name="Podell S."/>
            <person name="Anderson C."/>
            <person name="Hopkinson B."/>
            <person name="Roe K."/>
            <person name="Barbeau K."/>
            <person name="Gaasterland T."/>
            <person name="Ferriera S."/>
            <person name="Johnson J."/>
            <person name="Kravitz S."/>
            <person name="Beeson K."/>
            <person name="Sutton G."/>
            <person name="Rogers Y.-H."/>
            <person name="Friedman R."/>
            <person name="Frazier M."/>
            <person name="Venter J.C."/>
        </authorList>
    </citation>
    <scope>NUCLEOTIDE SEQUENCE [LARGE SCALE GENOMIC DNA]</scope>
    <source>
        <strain evidence="4 5">ATCC 23134</strain>
    </source>
</reference>
<proteinExistence type="predicted"/>
<evidence type="ECO:0000313" key="5">
    <source>
        <dbReference type="Proteomes" id="UP000004095"/>
    </source>
</evidence>
<organism evidence="4 5">
    <name type="scientific">Microscilla marina ATCC 23134</name>
    <dbReference type="NCBI Taxonomy" id="313606"/>
    <lineage>
        <taxon>Bacteria</taxon>
        <taxon>Pseudomonadati</taxon>
        <taxon>Bacteroidota</taxon>
        <taxon>Cytophagia</taxon>
        <taxon>Cytophagales</taxon>
        <taxon>Microscillaceae</taxon>
        <taxon>Microscilla</taxon>
    </lineage>
</organism>
<sequence>MIRLAKKEDLGAINEIYNYEVAHSIYNVDTRPVTQEERLLWYENHPKNELPILVKEVKGETIAWASLSQWTTHGGYSKTAEVAIFVARNVHRQGLGKELLRNLIEKAETLEYKSLVSRIVAGNTPSIKLHQLFGFKYVGVMRRIACKLDQWVDVQIWQKDLFI</sequence>
<dbReference type="GO" id="GO:0016747">
    <property type="term" value="F:acyltransferase activity, transferring groups other than amino-acyl groups"/>
    <property type="evidence" value="ECO:0007669"/>
    <property type="project" value="InterPro"/>
</dbReference>
<dbReference type="eggNOG" id="COG1247">
    <property type="taxonomic scope" value="Bacteria"/>
</dbReference>
<dbReference type="Proteomes" id="UP000004095">
    <property type="component" value="Unassembled WGS sequence"/>
</dbReference>
<gene>
    <name evidence="4" type="ORF">M23134_00964</name>
</gene>
<dbReference type="RefSeq" id="WP_002705406.1">
    <property type="nucleotide sequence ID" value="NZ_AAWS01000080.1"/>
</dbReference>
<dbReference type="SUPFAM" id="SSF55729">
    <property type="entry name" value="Acyl-CoA N-acyltransferases (Nat)"/>
    <property type="match status" value="1"/>
</dbReference>
<dbReference type="PROSITE" id="PS51186">
    <property type="entry name" value="GNAT"/>
    <property type="match status" value="1"/>
</dbReference>
<accession>A1ZZP1</accession>
<dbReference type="AlphaFoldDB" id="A1ZZP1"/>
<dbReference type="Pfam" id="PF13420">
    <property type="entry name" value="Acetyltransf_4"/>
    <property type="match status" value="1"/>
</dbReference>
<dbReference type="InterPro" id="IPR000182">
    <property type="entry name" value="GNAT_dom"/>
</dbReference>